<evidence type="ECO:0000313" key="1">
    <source>
        <dbReference type="EMBL" id="CAD8195636.1"/>
    </source>
</evidence>
<dbReference type="OrthoDB" id="282595at2759"/>
<reference evidence="1" key="1">
    <citation type="submission" date="2021-01" db="EMBL/GenBank/DDBJ databases">
        <authorList>
            <consortium name="Genoscope - CEA"/>
            <person name="William W."/>
        </authorList>
    </citation>
    <scope>NUCLEOTIDE SEQUENCE</scope>
</reference>
<evidence type="ECO:0000313" key="2">
    <source>
        <dbReference type="Proteomes" id="UP000683925"/>
    </source>
</evidence>
<name>A0A8S1X831_PAROT</name>
<dbReference type="EMBL" id="CAJJDP010000109">
    <property type="protein sequence ID" value="CAD8195636.1"/>
    <property type="molecule type" value="Genomic_DNA"/>
</dbReference>
<accession>A0A8S1X831</accession>
<dbReference type="Proteomes" id="UP000683925">
    <property type="component" value="Unassembled WGS sequence"/>
</dbReference>
<sequence>MNEYQRLDNWDDEKSVWDKSFNGGHGSDMRRFQYGPNNLNLELAYSGLTAVVVITSNLNEATSDVKEFYYFVWNLWE</sequence>
<proteinExistence type="predicted"/>
<gene>
    <name evidence="1" type="ORF">POCTA_138.1.T1090167</name>
</gene>
<organism evidence="1 2">
    <name type="scientific">Paramecium octaurelia</name>
    <dbReference type="NCBI Taxonomy" id="43137"/>
    <lineage>
        <taxon>Eukaryota</taxon>
        <taxon>Sar</taxon>
        <taxon>Alveolata</taxon>
        <taxon>Ciliophora</taxon>
        <taxon>Intramacronucleata</taxon>
        <taxon>Oligohymenophorea</taxon>
        <taxon>Peniculida</taxon>
        <taxon>Parameciidae</taxon>
        <taxon>Paramecium</taxon>
    </lineage>
</organism>
<dbReference type="AlphaFoldDB" id="A0A8S1X831"/>
<keyword evidence="2" id="KW-1185">Reference proteome</keyword>
<comment type="caution">
    <text evidence="1">The sequence shown here is derived from an EMBL/GenBank/DDBJ whole genome shotgun (WGS) entry which is preliminary data.</text>
</comment>
<protein>
    <submittedName>
        <fullName evidence="1">Uncharacterized protein</fullName>
    </submittedName>
</protein>